<dbReference type="GO" id="GO:0016020">
    <property type="term" value="C:membrane"/>
    <property type="evidence" value="ECO:0007669"/>
    <property type="project" value="UniProtKB-SubCell"/>
</dbReference>
<reference evidence="6" key="1">
    <citation type="submission" date="2022-10" db="EMBL/GenBank/DDBJ databases">
        <authorList>
            <person name="Yue Y."/>
        </authorList>
    </citation>
    <scope>NUCLEOTIDE SEQUENCE</scope>
    <source>
        <strain evidence="6">Z654</strain>
    </source>
</reference>
<keyword evidence="2 5" id="KW-0812">Transmembrane</keyword>
<gene>
    <name evidence="6" type="ORF">OH136_03395</name>
</gene>
<evidence type="ECO:0000256" key="3">
    <source>
        <dbReference type="ARBA" id="ARBA00022989"/>
    </source>
</evidence>
<comment type="caution">
    <text evidence="6">The sequence shown here is derived from an EMBL/GenBank/DDBJ whole genome shotgun (WGS) entry which is preliminary data.</text>
</comment>
<keyword evidence="3 5" id="KW-1133">Transmembrane helix</keyword>
<accession>A0AAE3LQJ4</accession>
<dbReference type="Gene3D" id="1.20.120.550">
    <property type="entry name" value="Membrane associated eicosanoid/glutathione metabolism-like domain"/>
    <property type="match status" value="1"/>
</dbReference>
<keyword evidence="4 5" id="KW-0472">Membrane</keyword>
<dbReference type="AlphaFoldDB" id="A0AAE3LQJ4"/>
<evidence type="ECO:0000256" key="4">
    <source>
        <dbReference type="ARBA" id="ARBA00023136"/>
    </source>
</evidence>
<dbReference type="InterPro" id="IPR001129">
    <property type="entry name" value="Membr-assoc_MAPEG"/>
</dbReference>
<dbReference type="Proteomes" id="UP001208041">
    <property type="component" value="Unassembled WGS sequence"/>
</dbReference>
<feature type="transmembrane region" description="Helical" evidence="5">
    <location>
        <begin position="6"/>
        <end position="26"/>
    </location>
</feature>
<dbReference type="Pfam" id="PF01124">
    <property type="entry name" value="MAPEG"/>
    <property type="match status" value="1"/>
</dbReference>
<name>A0AAE3LQJ4_9RHOB</name>
<dbReference type="InterPro" id="IPR023352">
    <property type="entry name" value="MAPEG-like_dom_sf"/>
</dbReference>
<keyword evidence="7" id="KW-1185">Reference proteome</keyword>
<evidence type="ECO:0000256" key="1">
    <source>
        <dbReference type="ARBA" id="ARBA00004370"/>
    </source>
</evidence>
<feature type="transmembrane region" description="Helical" evidence="5">
    <location>
        <begin position="113"/>
        <end position="133"/>
    </location>
</feature>
<organism evidence="6 7">
    <name type="scientific">Halocynthiibacter halioticoli</name>
    <dbReference type="NCBI Taxonomy" id="2986804"/>
    <lineage>
        <taxon>Bacteria</taxon>
        <taxon>Pseudomonadati</taxon>
        <taxon>Pseudomonadota</taxon>
        <taxon>Alphaproteobacteria</taxon>
        <taxon>Rhodobacterales</taxon>
        <taxon>Paracoccaceae</taxon>
        <taxon>Halocynthiibacter</taxon>
    </lineage>
</organism>
<dbReference type="RefSeq" id="WP_263952429.1">
    <property type="nucleotide sequence ID" value="NZ_JAOYFC010000001.1"/>
</dbReference>
<dbReference type="PANTHER" id="PTHR35371:SF1">
    <property type="entry name" value="BLR7753 PROTEIN"/>
    <property type="match status" value="1"/>
</dbReference>
<evidence type="ECO:0000256" key="5">
    <source>
        <dbReference type="SAM" id="Phobius"/>
    </source>
</evidence>
<evidence type="ECO:0000256" key="2">
    <source>
        <dbReference type="ARBA" id="ARBA00022692"/>
    </source>
</evidence>
<feature type="transmembrane region" description="Helical" evidence="5">
    <location>
        <begin position="83"/>
        <end position="101"/>
    </location>
</feature>
<proteinExistence type="predicted"/>
<evidence type="ECO:0000313" key="6">
    <source>
        <dbReference type="EMBL" id="MCV6823589.1"/>
    </source>
</evidence>
<dbReference type="SUPFAM" id="SSF161084">
    <property type="entry name" value="MAPEG domain-like"/>
    <property type="match status" value="1"/>
</dbReference>
<dbReference type="PANTHER" id="PTHR35371">
    <property type="entry name" value="INNER MEMBRANE PROTEIN"/>
    <property type="match status" value="1"/>
</dbReference>
<sequence>MTTELTALALTGLIHAALYLALMIIARRHVPHSVLYGTRDEDVSPYLKGITGRLHRCLNNSGEALIFFTPAVVILALTDQSTPVTQICAGLFLGARAIYVVTYLKGMIPARSLIWLAGFLATFALYIAALVPWF</sequence>
<comment type="subcellular location">
    <subcellularLocation>
        <location evidence="1">Membrane</location>
    </subcellularLocation>
</comment>
<evidence type="ECO:0000313" key="7">
    <source>
        <dbReference type="Proteomes" id="UP001208041"/>
    </source>
</evidence>
<dbReference type="EMBL" id="JAOYFC010000001">
    <property type="protein sequence ID" value="MCV6823589.1"/>
    <property type="molecule type" value="Genomic_DNA"/>
</dbReference>
<protein>
    <submittedName>
        <fullName evidence="6">MAPEG family protein</fullName>
    </submittedName>
</protein>